<evidence type="ECO:0000256" key="1">
    <source>
        <dbReference type="ARBA" id="ARBA00008987"/>
    </source>
</evidence>
<keyword evidence="4" id="KW-0249">Electron transport</keyword>
<dbReference type="NCBIfam" id="TIGR01068">
    <property type="entry name" value="thioredoxin"/>
    <property type="match status" value="1"/>
</dbReference>
<evidence type="ECO:0000256" key="5">
    <source>
        <dbReference type="ARBA" id="ARBA00023157"/>
    </source>
</evidence>
<dbReference type="Gene3D" id="3.40.30.10">
    <property type="entry name" value="Glutaredoxin"/>
    <property type="match status" value="1"/>
</dbReference>
<dbReference type="GO" id="GO:0045454">
    <property type="term" value="P:cell redox homeostasis"/>
    <property type="evidence" value="ECO:0007669"/>
    <property type="project" value="TreeGrafter"/>
</dbReference>
<evidence type="ECO:0000256" key="3">
    <source>
        <dbReference type="ARBA" id="ARBA00022448"/>
    </source>
</evidence>
<dbReference type="EMBL" id="LZYZ01000003">
    <property type="protein sequence ID" value="OOM13567.1"/>
    <property type="molecule type" value="Genomic_DNA"/>
</dbReference>
<feature type="disulfide bond" description="Redox-active" evidence="10">
    <location>
        <begin position="30"/>
        <end position="33"/>
    </location>
</feature>
<dbReference type="PANTHER" id="PTHR45663:SF11">
    <property type="entry name" value="GEO12009P1"/>
    <property type="match status" value="1"/>
</dbReference>
<dbReference type="CDD" id="cd02947">
    <property type="entry name" value="TRX_family"/>
    <property type="match status" value="1"/>
</dbReference>
<dbReference type="Proteomes" id="UP000191154">
    <property type="component" value="Unassembled WGS sequence"/>
</dbReference>
<dbReference type="Pfam" id="PF00085">
    <property type="entry name" value="Thioredoxin"/>
    <property type="match status" value="1"/>
</dbReference>
<accession>A0A1S8NAR8</accession>
<dbReference type="AlphaFoldDB" id="A0A1S8NAR8"/>
<evidence type="ECO:0000256" key="4">
    <source>
        <dbReference type="ARBA" id="ARBA00022982"/>
    </source>
</evidence>
<dbReference type="SUPFAM" id="SSF52833">
    <property type="entry name" value="Thioredoxin-like"/>
    <property type="match status" value="1"/>
</dbReference>
<dbReference type="PIRSF" id="PIRSF000077">
    <property type="entry name" value="Thioredoxin"/>
    <property type="match status" value="1"/>
</dbReference>
<evidence type="ECO:0000313" key="12">
    <source>
        <dbReference type="Proteomes" id="UP000191154"/>
    </source>
</evidence>
<feature type="active site" description="Nucleophile" evidence="9">
    <location>
        <position position="33"/>
    </location>
</feature>
<dbReference type="RefSeq" id="WP_022744570.1">
    <property type="nucleotide sequence ID" value="NZ_CP016086.1"/>
</dbReference>
<keyword evidence="3" id="KW-0813">Transport</keyword>
<evidence type="ECO:0000256" key="10">
    <source>
        <dbReference type="PIRSR" id="PIRSR000077-4"/>
    </source>
</evidence>
<dbReference type="PROSITE" id="PS00194">
    <property type="entry name" value="THIOREDOXIN_1"/>
    <property type="match status" value="1"/>
</dbReference>
<evidence type="ECO:0000256" key="9">
    <source>
        <dbReference type="PIRSR" id="PIRSR000077-1"/>
    </source>
</evidence>
<evidence type="ECO:0000256" key="6">
    <source>
        <dbReference type="ARBA" id="ARBA00023284"/>
    </source>
</evidence>
<comment type="similarity">
    <text evidence="1 8">Belongs to the thioredoxin family.</text>
</comment>
<sequence>MITNINDENFQKEVLEEEKLVLVDFSAWWCGPCKMVAPILERISNENCNIKITTIDVDRSPVASIRYQVQSIPAIKFFKNGEVVDEIIGFAPRKQIEEVINKNLYN</sequence>
<dbReference type="InterPro" id="IPR013766">
    <property type="entry name" value="Thioredoxin_domain"/>
</dbReference>
<proteinExistence type="inferred from homology"/>
<keyword evidence="6 10" id="KW-0676">Redox-active center</keyword>
<gene>
    <name evidence="11" type="ORF">CLOSAC_16530</name>
</gene>
<keyword evidence="5 10" id="KW-1015">Disulfide bond</keyword>
<organism evidence="11 12">
    <name type="scientific">Clostridium saccharobutylicum</name>
    <dbReference type="NCBI Taxonomy" id="169679"/>
    <lineage>
        <taxon>Bacteria</taxon>
        <taxon>Bacillati</taxon>
        <taxon>Bacillota</taxon>
        <taxon>Clostridia</taxon>
        <taxon>Eubacteriales</taxon>
        <taxon>Clostridiaceae</taxon>
        <taxon>Clostridium</taxon>
    </lineage>
</organism>
<evidence type="ECO:0000256" key="7">
    <source>
        <dbReference type="NCBIfam" id="TIGR01068"/>
    </source>
</evidence>
<dbReference type="STRING" id="169679.CSACC_12800"/>
<name>A0A1S8NAR8_CLOSA</name>
<dbReference type="InterPro" id="IPR005746">
    <property type="entry name" value="Thioredoxin"/>
</dbReference>
<feature type="active site" description="Nucleophile" evidence="9">
    <location>
        <position position="30"/>
    </location>
</feature>
<comment type="caution">
    <text evidence="11">The sequence shown here is derived from an EMBL/GenBank/DDBJ whole genome shotgun (WGS) entry which is preliminary data.</text>
</comment>
<dbReference type="InterPro" id="IPR017937">
    <property type="entry name" value="Thioredoxin_CS"/>
</dbReference>
<dbReference type="PRINTS" id="PR00421">
    <property type="entry name" value="THIOREDOXIN"/>
</dbReference>
<evidence type="ECO:0000256" key="8">
    <source>
        <dbReference type="PIRNR" id="PIRNR000077"/>
    </source>
</evidence>
<feature type="site" description="Contributes to redox potential value" evidence="9">
    <location>
        <position position="31"/>
    </location>
</feature>
<reference evidence="11 12" key="1">
    <citation type="submission" date="2016-05" db="EMBL/GenBank/DDBJ databases">
        <title>Microbial solvent formation.</title>
        <authorList>
            <person name="Poehlein A."/>
            <person name="Montoya Solano J.D."/>
            <person name="Flitsch S."/>
            <person name="Krabben P."/>
            <person name="Duerre P."/>
            <person name="Daniel R."/>
        </authorList>
    </citation>
    <scope>NUCLEOTIDE SEQUENCE [LARGE SCALE GENOMIC DNA]</scope>
    <source>
        <strain evidence="11 12">L1-8</strain>
    </source>
</reference>
<dbReference type="GeneID" id="55473799"/>
<evidence type="ECO:0000313" key="11">
    <source>
        <dbReference type="EMBL" id="OOM13567.1"/>
    </source>
</evidence>
<dbReference type="InterPro" id="IPR036249">
    <property type="entry name" value="Thioredoxin-like_sf"/>
</dbReference>
<dbReference type="GO" id="GO:0005829">
    <property type="term" value="C:cytosol"/>
    <property type="evidence" value="ECO:0007669"/>
    <property type="project" value="TreeGrafter"/>
</dbReference>
<dbReference type="GO" id="GO:0015035">
    <property type="term" value="F:protein-disulfide reductase activity"/>
    <property type="evidence" value="ECO:0007669"/>
    <property type="project" value="UniProtKB-UniRule"/>
</dbReference>
<dbReference type="FunFam" id="3.40.30.10:FF:000001">
    <property type="entry name" value="Thioredoxin"/>
    <property type="match status" value="1"/>
</dbReference>
<dbReference type="PANTHER" id="PTHR45663">
    <property type="entry name" value="GEO12009P1"/>
    <property type="match status" value="1"/>
</dbReference>
<feature type="site" description="Contributes to redox potential value" evidence="9">
    <location>
        <position position="32"/>
    </location>
</feature>
<protein>
    <recommendedName>
        <fullName evidence="2 7">Thioredoxin</fullName>
    </recommendedName>
</protein>
<feature type="site" description="Deprotonates C-terminal active site Cys" evidence="9">
    <location>
        <position position="24"/>
    </location>
</feature>
<evidence type="ECO:0000256" key="2">
    <source>
        <dbReference type="ARBA" id="ARBA00020570"/>
    </source>
</evidence>
<dbReference type="PROSITE" id="PS51352">
    <property type="entry name" value="THIOREDOXIN_2"/>
    <property type="match status" value="1"/>
</dbReference>